<evidence type="ECO:0000256" key="3">
    <source>
        <dbReference type="SAM" id="Coils"/>
    </source>
</evidence>
<comment type="caution">
    <text evidence="6">The sequence shown here is derived from an EMBL/GenBank/DDBJ whole genome shotgun (WGS) entry which is preliminary data.</text>
</comment>
<dbReference type="EMBL" id="CALNXK010000087">
    <property type="protein sequence ID" value="CAH3149890.1"/>
    <property type="molecule type" value="Genomic_DNA"/>
</dbReference>
<proteinExistence type="predicted"/>
<dbReference type="PROSITE" id="PS50237">
    <property type="entry name" value="HECT"/>
    <property type="match status" value="1"/>
</dbReference>
<keyword evidence="4" id="KW-0472">Membrane</keyword>
<dbReference type="SUPFAM" id="SSF56204">
    <property type="entry name" value="Hect, E3 ligase catalytic domain"/>
    <property type="match status" value="1"/>
</dbReference>
<keyword evidence="4" id="KW-0812">Transmembrane</keyword>
<accession>A0ABN8PSJ2</accession>
<evidence type="ECO:0000259" key="5">
    <source>
        <dbReference type="PROSITE" id="PS50237"/>
    </source>
</evidence>
<gene>
    <name evidence="6" type="ORF">PLOB_00047534</name>
</gene>
<sequence length="129" mass="14950">MTWCEPSVYTGLLVLWLFLFPVIYLKMILAVMMTACYSLLFPLQKKIDSLQSLLKELGKNMSEERVKVKIEEEDILNDALAHDKSPEFDVKKKLRIQFKGQPAVDTGGVTREFYTKLFQVICKMFFQGC</sequence>
<protein>
    <recommendedName>
        <fullName evidence="5">HECT domain-containing protein</fullName>
    </recommendedName>
</protein>
<comment type="caution">
    <text evidence="2">Lacks conserved residue(s) required for the propagation of feature annotation.</text>
</comment>
<dbReference type="Gene3D" id="3.90.1750.10">
    <property type="entry name" value="Hect, E3 ligase catalytic domains"/>
    <property type="match status" value="1"/>
</dbReference>
<feature type="transmembrane region" description="Helical" evidence="4">
    <location>
        <begin position="12"/>
        <end position="40"/>
    </location>
</feature>
<dbReference type="Proteomes" id="UP001159405">
    <property type="component" value="Unassembled WGS sequence"/>
</dbReference>
<evidence type="ECO:0000256" key="1">
    <source>
        <dbReference type="ARBA" id="ARBA00022786"/>
    </source>
</evidence>
<evidence type="ECO:0000256" key="4">
    <source>
        <dbReference type="SAM" id="Phobius"/>
    </source>
</evidence>
<keyword evidence="7" id="KW-1185">Reference proteome</keyword>
<evidence type="ECO:0000313" key="6">
    <source>
        <dbReference type="EMBL" id="CAH3149890.1"/>
    </source>
</evidence>
<keyword evidence="1 2" id="KW-0833">Ubl conjugation pathway</keyword>
<feature type="domain" description="HECT" evidence="5">
    <location>
        <begin position="86"/>
        <end position="119"/>
    </location>
</feature>
<name>A0ABN8PSJ2_9CNID</name>
<dbReference type="InterPro" id="IPR035983">
    <property type="entry name" value="Hect_E3_ubiquitin_ligase"/>
</dbReference>
<keyword evidence="3" id="KW-0175">Coiled coil</keyword>
<organism evidence="6 7">
    <name type="scientific">Porites lobata</name>
    <dbReference type="NCBI Taxonomy" id="104759"/>
    <lineage>
        <taxon>Eukaryota</taxon>
        <taxon>Metazoa</taxon>
        <taxon>Cnidaria</taxon>
        <taxon>Anthozoa</taxon>
        <taxon>Hexacorallia</taxon>
        <taxon>Scleractinia</taxon>
        <taxon>Fungiina</taxon>
        <taxon>Poritidae</taxon>
        <taxon>Porites</taxon>
    </lineage>
</organism>
<evidence type="ECO:0000313" key="7">
    <source>
        <dbReference type="Proteomes" id="UP001159405"/>
    </source>
</evidence>
<evidence type="ECO:0000256" key="2">
    <source>
        <dbReference type="PROSITE-ProRule" id="PRU00104"/>
    </source>
</evidence>
<feature type="coiled-coil region" evidence="3">
    <location>
        <begin position="47"/>
        <end position="74"/>
    </location>
</feature>
<reference evidence="6 7" key="1">
    <citation type="submission" date="2022-05" db="EMBL/GenBank/DDBJ databases">
        <authorList>
            <consortium name="Genoscope - CEA"/>
            <person name="William W."/>
        </authorList>
    </citation>
    <scope>NUCLEOTIDE SEQUENCE [LARGE SCALE GENOMIC DNA]</scope>
</reference>
<dbReference type="InterPro" id="IPR000569">
    <property type="entry name" value="HECT_dom"/>
</dbReference>
<keyword evidence="4" id="KW-1133">Transmembrane helix</keyword>